<dbReference type="EMBL" id="JBHRSK010000014">
    <property type="protein sequence ID" value="MFC2969649.1"/>
    <property type="molecule type" value="Genomic_DNA"/>
</dbReference>
<keyword evidence="2" id="KW-0285">Flavoprotein</keyword>
<evidence type="ECO:0000256" key="2">
    <source>
        <dbReference type="ARBA" id="ARBA00022630"/>
    </source>
</evidence>
<organism evidence="8 9">
    <name type="scientific">Acidimangrovimonas pyrenivorans</name>
    <dbReference type="NCBI Taxonomy" id="2030798"/>
    <lineage>
        <taxon>Bacteria</taxon>
        <taxon>Pseudomonadati</taxon>
        <taxon>Pseudomonadota</taxon>
        <taxon>Alphaproteobacteria</taxon>
        <taxon>Rhodobacterales</taxon>
        <taxon>Paracoccaceae</taxon>
        <taxon>Acidimangrovimonas</taxon>
    </lineage>
</organism>
<dbReference type="PANTHER" id="PTHR42685">
    <property type="entry name" value="GERANYLGERANYL DIPHOSPHATE REDUCTASE"/>
    <property type="match status" value="1"/>
</dbReference>
<dbReference type="InterPro" id="IPR050407">
    <property type="entry name" value="Geranylgeranyl_reductase"/>
</dbReference>
<keyword evidence="4" id="KW-0443">Lipid metabolism</keyword>
<name>A0ABV7AJS0_9RHOB</name>
<comment type="caution">
    <text evidence="8">The sequence shown here is derived from an EMBL/GenBank/DDBJ whole genome shotgun (WGS) entry which is preliminary data.</text>
</comment>
<dbReference type="PANTHER" id="PTHR42685:SF18">
    <property type="entry name" value="DIGERANYLGERANYLGLYCEROPHOSPHOLIPID REDUCTASE"/>
    <property type="match status" value="1"/>
</dbReference>
<evidence type="ECO:0000256" key="5">
    <source>
        <dbReference type="ARBA" id="ARBA00023209"/>
    </source>
</evidence>
<keyword evidence="1" id="KW-0444">Lipid biosynthesis</keyword>
<evidence type="ECO:0000256" key="3">
    <source>
        <dbReference type="ARBA" id="ARBA00023002"/>
    </source>
</evidence>
<dbReference type="PRINTS" id="PR00420">
    <property type="entry name" value="RNGMNOXGNASE"/>
</dbReference>
<dbReference type="Pfam" id="PF22578">
    <property type="entry name" value="GGR_cat"/>
    <property type="match status" value="1"/>
</dbReference>
<reference evidence="9" key="1">
    <citation type="journal article" date="2019" name="Int. J. Syst. Evol. Microbiol.">
        <title>The Global Catalogue of Microorganisms (GCM) 10K type strain sequencing project: providing services to taxonomists for standard genome sequencing and annotation.</title>
        <authorList>
            <consortium name="The Broad Institute Genomics Platform"/>
            <consortium name="The Broad Institute Genome Sequencing Center for Infectious Disease"/>
            <person name="Wu L."/>
            <person name="Ma J."/>
        </authorList>
    </citation>
    <scope>NUCLEOTIDE SEQUENCE [LARGE SCALE GENOMIC DNA]</scope>
    <source>
        <strain evidence="9">KCTC 62192</strain>
    </source>
</reference>
<dbReference type="Gene3D" id="3.50.50.60">
    <property type="entry name" value="FAD/NAD(P)-binding domain"/>
    <property type="match status" value="1"/>
</dbReference>
<proteinExistence type="predicted"/>
<accession>A0ABV7AJS0</accession>
<dbReference type="NCBIfam" id="TIGR02032">
    <property type="entry name" value="GG-red-SF"/>
    <property type="match status" value="1"/>
</dbReference>
<dbReference type="InterPro" id="IPR011777">
    <property type="entry name" value="Geranylgeranyl_Rdtase_fam"/>
</dbReference>
<dbReference type="RefSeq" id="WP_377834413.1">
    <property type="nucleotide sequence ID" value="NZ_JBHRSK010000014.1"/>
</dbReference>
<evidence type="ECO:0000259" key="7">
    <source>
        <dbReference type="Pfam" id="PF22578"/>
    </source>
</evidence>
<evidence type="ECO:0000313" key="8">
    <source>
        <dbReference type="EMBL" id="MFC2969649.1"/>
    </source>
</evidence>
<dbReference type="InterPro" id="IPR054715">
    <property type="entry name" value="GGR_cat"/>
</dbReference>
<keyword evidence="6" id="KW-1208">Phospholipid metabolism</keyword>
<evidence type="ECO:0000313" key="9">
    <source>
        <dbReference type="Proteomes" id="UP001595443"/>
    </source>
</evidence>
<dbReference type="Proteomes" id="UP001595443">
    <property type="component" value="Unassembled WGS sequence"/>
</dbReference>
<dbReference type="Pfam" id="PF12831">
    <property type="entry name" value="FAD_oxidored"/>
    <property type="match status" value="1"/>
</dbReference>
<dbReference type="InterPro" id="IPR036188">
    <property type="entry name" value="FAD/NAD-bd_sf"/>
</dbReference>
<protein>
    <submittedName>
        <fullName evidence="8">Geranylgeranyl reductase family protein</fullName>
    </submittedName>
</protein>
<dbReference type="SUPFAM" id="SSF51905">
    <property type="entry name" value="FAD/NAD(P)-binding domain"/>
    <property type="match status" value="1"/>
</dbReference>
<keyword evidence="9" id="KW-1185">Reference proteome</keyword>
<keyword evidence="3" id="KW-0560">Oxidoreductase</keyword>
<evidence type="ECO:0000256" key="4">
    <source>
        <dbReference type="ARBA" id="ARBA00023098"/>
    </source>
</evidence>
<keyword evidence="5" id="KW-0594">Phospholipid biosynthesis</keyword>
<evidence type="ECO:0000256" key="1">
    <source>
        <dbReference type="ARBA" id="ARBA00022516"/>
    </source>
</evidence>
<sequence length="380" mass="39256">MSAPERVDVLVSGLGPAGAAAAAAAARAGWKVLAVERNAHPGLPVQCAEFVPMMIGTDVPDVTAARIQDIAAMETFVGAEPADVTPDFRGYMIDRARFDRALIEKAMAAGVQCCFGTPVRAISAEGVVTVGAGAEARTIAAKVIIGADGPRSPVGRAAGCPNVDLVETRQVTVDLLQPHDGTDIFLRPEIVGGYAWLFPKGELANLGLGVIPEHKARLKPLLDGLQAQLVAEGRVGPAIHRTTGGLIPVGGITGLAEKIGDVPVFLAGDAAGLTNPVTGAGINSAVISGKLAGEAAAALLGGDPEAGEDYAEEIEDTFGTSLALAVRRRRQVLDVYREAEPGPDALRGGWIAYPQYWNRTEDGAAWPASHGTTVEARETA</sequence>
<evidence type="ECO:0000256" key="6">
    <source>
        <dbReference type="ARBA" id="ARBA00023264"/>
    </source>
</evidence>
<gene>
    <name evidence="8" type="ORF">ACFOES_16225</name>
</gene>
<feature type="domain" description="Digeranylgeranylglycerophospholipid reductase catalytic" evidence="7">
    <location>
        <begin position="177"/>
        <end position="226"/>
    </location>
</feature>